<name>A0AAV8ZD01_9CUCU</name>
<reference evidence="2" key="1">
    <citation type="journal article" date="2023" name="Insect Mol. Biol.">
        <title>Genome sequencing provides insights into the evolution of gene families encoding plant cell wall-degrading enzymes in longhorned beetles.</title>
        <authorList>
            <person name="Shin N.R."/>
            <person name="Okamura Y."/>
            <person name="Kirsch R."/>
            <person name="Pauchet Y."/>
        </authorList>
    </citation>
    <scope>NUCLEOTIDE SEQUENCE</scope>
    <source>
        <strain evidence="2">AMC_N1</strain>
    </source>
</reference>
<evidence type="ECO:0000313" key="3">
    <source>
        <dbReference type="Proteomes" id="UP001162162"/>
    </source>
</evidence>
<dbReference type="InterPro" id="IPR005135">
    <property type="entry name" value="Endo/exonuclease/phosphatase"/>
</dbReference>
<comment type="caution">
    <text evidence="2">The sequence shown here is derived from an EMBL/GenBank/DDBJ whole genome shotgun (WGS) entry which is preliminary data.</text>
</comment>
<proteinExistence type="predicted"/>
<dbReference type="AlphaFoldDB" id="A0AAV8ZD01"/>
<dbReference type="EMBL" id="JAPWTK010000005">
    <property type="protein sequence ID" value="KAJ8961473.1"/>
    <property type="molecule type" value="Genomic_DNA"/>
</dbReference>
<dbReference type="InterPro" id="IPR036691">
    <property type="entry name" value="Endo/exonu/phosph_ase_sf"/>
</dbReference>
<dbReference type="GO" id="GO:0061343">
    <property type="term" value="P:cell adhesion involved in heart morphogenesis"/>
    <property type="evidence" value="ECO:0007669"/>
    <property type="project" value="TreeGrafter"/>
</dbReference>
<protein>
    <recommendedName>
        <fullName evidence="1">Endonuclease/exonuclease/phosphatase domain-containing protein</fullName>
    </recommendedName>
</protein>
<dbReference type="PANTHER" id="PTHR33395:SF22">
    <property type="entry name" value="REVERSE TRANSCRIPTASE DOMAIN-CONTAINING PROTEIN"/>
    <property type="match status" value="1"/>
</dbReference>
<dbReference type="Pfam" id="PF03372">
    <property type="entry name" value="Exo_endo_phos"/>
    <property type="match status" value="1"/>
</dbReference>
<gene>
    <name evidence="2" type="ORF">NQ318_014721</name>
</gene>
<organism evidence="2 3">
    <name type="scientific">Aromia moschata</name>
    <dbReference type="NCBI Taxonomy" id="1265417"/>
    <lineage>
        <taxon>Eukaryota</taxon>
        <taxon>Metazoa</taxon>
        <taxon>Ecdysozoa</taxon>
        <taxon>Arthropoda</taxon>
        <taxon>Hexapoda</taxon>
        <taxon>Insecta</taxon>
        <taxon>Pterygota</taxon>
        <taxon>Neoptera</taxon>
        <taxon>Endopterygota</taxon>
        <taxon>Coleoptera</taxon>
        <taxon>Polyphaga</taxon>
        <taxon>Cucujiformia</taxon>
        <taxon>Chrysomeloidea</taxon>
        <taxon>Cerambycidae</taxon>
        <taxon>Cerambycinae</taxon>
        <taxon>Callichromatini</taxon>
        <taxon>Aromia</taxon>
    </lineage>
</organism>
<evidence type="ECO:0000313" key="2">
    <source>
        <dbReference type="EMBL" id="KAJ8961473.1"/>
    </source>
</evidence>
<dbReference type="PANTHER" id="PTHR33395">
    <property type="entry name" value="TRANSCRIPTASE, PUTATIVE-RELATED-RELATED"/>
    <property type="match status" value="1"/>
</dbReference>
<dbReference type="GO" id="GO:0031012">
    <property type="term" value="C:extracellular matrix"/>
    <property type="evidence" value="ECO:0007669"/>
    <property type="project" value="TreeGrafter"/>
</dbReference>
<evidence type="ECO:0000259" key="1">
    <source>
        <dbReference type="Pfam" id="PF03372"/>
    </source>
</evidence>
<dbReference type="GO" id="GO:0003824">
    <property type="term" value="F:catalytic activity"/>
    <property type="evidence" value="ECO:0007669"/>
    <property type="project" value="InterPro"/>
</dbReference>
<dbReference type="GO" id="GO:0007508">
    <property type="term" value="P:larval heart development"/>
    <property type="evidence" value="ECO:0007669"/>
    <property type="project" value="TreeGrafter"/>
</dbReference>
<dbReference type="SUPFAM" id="SSF56219">
    <property type="entry name" value="DNase I-like"/>
    <property type="match status" value="1"/>
</dbReference>
<dbReference type="Gene3D" id="3.60.10.10">
    <property type="entry name" value="Endonuclease/exonuclease/phosphatase"/>
    <property type="match status" value="1"/>
</dbReference>
<accession>A0AAV8ZD01</accession>
<sequence length="424" mass="49224">MKSKFVEIISKAKDLKTQEQLGTFFMSYDKTPRQQEQFRHVKKELEERKSKGEKNIKIAYSNGTPFYCYYQNVNGLKSKTQHFFNAISTLEYDIICITESGLSEDVNSEELFPASYLVHRSDRNFLSTGQCRGGGVLIAVKNKFEIVKLSLDSVVNVVPSIDIVGCKVNFINTILMVLTIYVPPSTSTSEYDTFLNALENISLTQANCNILICGDFNVNKFNSDPNDPKVRLVHNFMGFYNICQYNEVVNSNGRLSDLVFGNFNCSIGRDNVPLVKEDTHHPSLIINFELDIAITTNFSFNNENKVYNFRKDNFLELYNQLFHTDWSSLEQCSDVNEICDAFYLIINNIFEDNVPLFKKSNRTFPPWFNSNIKSNIRCKELAHKNYKKYKSEYYLNDFRTLRTILKQQIDDAYKEYIYIDLYII</sequence>
<dbReference type="Proteomes" id="UP001162162">
    <property type="component" value="Unassembled WGS sequence"/>
</dbReference>
<keyword evidence="3" id="KW-1185">Reference proteome</keyword>
<feature type="domain" description="Endonuclease/exonuclease/phosphatase" evidence="1">
    <location>
        <begin position="72"/>
        <end position="241"/>
    </location>
</feature>